<feature type="region of interest" description="Disordered" evidence="1">
    <location>
        <begin position="176"/>
        <end position="402"/>
    </location>
</feature>
<feature type="compositionally biased region" description="Basic and acidic residues" evidence="1">
    <location>
        <begin position="318"/>
        <end position="360"/>
    </location>
</feature>
<feature type="compositionally biased region" description="Basic and acidic residues" evidence="1">
    <location>
        <begin position="179"/>
        <end position="305"/>
    </location>
</feature>
<evidence type="ECO:0000313" key="4">
    <source>
        <dbReference type="Proteomes" id="UP001189429"/>
    </source>
</evidence>
<comment type="caution">
    <text evidence="3">The sequence shown here is derived from an EMBL/GenBank/DDBJ whole genome shotgun (WGS) entry which is preliminary data.</text>
</comment>
<proteinExistence type="predicted"/>
<dbReference type="PANTHER" id="PTHR21597">
    <property type="entry name" value="THO2 PROTEIN"/>
    <property type="match status" value="1"/>
</dbReference>
<feature type="compositionally biased region" description="Basic and acidic residues" evidence="1">
    <location>
        <begin position="375"/>
        <end position="384"/>
    </location>
</feature>
<evidence type="ECO:0000259" key="2">
    <source>
        <dbReference type="Pfam" id="PF11262"/>
    </source>
</evidence>
<dbReference type="Pfam" id="PF11262">
    <property type="entry name" value="Tho2"/>
    <property type="match status" value="1"/>
</dbReference>
<evidence type="ECO:0000313" key="3">
    <source>
        <dbReference type="EMBL" id="CAK0897119.1"/>
    </source>
</evidence>
<feature type="non-terminal residue" evidence="3">
    <location>
        <position position="1"/>
    </location>
</feature>
<reference evidence="3" key="1">
    <citation type="submission" date="2023-10" db="EMBL/GenBank/DDBJ databases">
        <authorList>
            <person name="Chen Y."/>
            <person name="Shah S."/>
            <person name="Dougan E. K."/>
            <person name="Thang M."/>
            <person name="Chan C."/>
        </authorList>
    </citation>
    <scope>NUCLEOTIDE SEQUENCE [LARGE SCALE GENOMIC DNA]</scope>
</reference>
<feature type="domain" description="THO complex subunitTHOC2 C-terminal" evidence="2">
    <location>
        <begin position="2"/>
        <end position="173"/>
    </location>
</feature>
<dbReference type="EMBL" id="CAUYUJ010020281">
    <property type="protein sequence ID" value="CAK0897119.1"/>
    <property type="molecule type" value="Genomic_DNA"/>
</dbReference>
<organism evidence="3 4">
    <name type="scientific">Prorocentrum cordatum</name>
    <dbReference type="NCBI Taxonomy" id="2364126"/>
    <lineage>
        <taxon>Eukaryota</taxon>
        <taxon>Sar</taxon>
        <taxon>Alveolata</taxon>
        <taxon>Dinophyceae</taxon>
        <taxon>Prorocentrales</taxon>
        <taxon>Prorocentraceae</taxon>
        <taxon>Prorocentrum</taxon>
    </lineage>
</organism>
<gene>
    <name evidence="3" type="ORF">PCOR1329_LOCUS75394</name>
</gene>
<sequence length="402" mass="46101">RFLIDLKTPGFQLLDFYNSWTIMLTQCIRCCSEREAQIFGVFLREMMSYVIELRMDEAAYAKASKDNPAFYRNYHNPKEDDPGQITMTAYADLLKGHAKWEGRIFKAMKQGLDSDDWMEKRNMLLMLSQSTTSFPTVYKYGQQILAHVEALRDKEDNEHQDIKTLARSLAVKLQVRSQHWVDRPPPGEKDAAREKDAKRAKNSLTDRDRDRDGKREDIVAEKRPRREDDPGEKQPRESRDGRDGKSDKAKPAKEKDGREPKDARPGEKARSSTRVRDAEKPREKDRDAPRESSKSARDKDSDRKRSSQLQPVPPPPHSGDRRPPSAVADDRHEKRRRTERDAGGDHRGSGDRHSGRDGGGHRNALSSAPASRAPYYDDRPRYDSRSGGGYGSSRHSDYPPRR</sequence>
<name>A0ABN9XFK4_9DINO</name>
<evidence type="ECO:0000256" key="1">
    <source>
        <dbReference type="SAM" id="MobiDB-lite"/>
    </source>
</evidence>
<protein>
    <recommendedName>
        <fullName evidence="2">THO complex subunitTHOC2 C-terminal domain-containing protein</fullName>
    </recommendedName>
</protein>
<accession>A0ABN9XFK4</accession>
<keyword evidence="4" id="KW-1185">Reference proteome</keyword>
<dbReference type="InterPro" id="IPR021418">
    <property type="entry name" value="THO_THOC2_C"/>
</dbReference>
<dbReference type="PANTHER" id="PTHR21597:SF0">
    <property type="entry name" value="THO COMPLEX SUBUNIT 2"/>
    <property type="match status" value="1"/>
</dbReference>
<dbReference type="InterPro" id="IPR040007">
    <property type="entry name" value="Tho2"/>
</dbReference>
<dbReference type="Proteomes" id="UP001189429">
    <property type="component" value="Unassembled WGS sequence"/>
</dbReference>